<dbReference type="InterPro" id="IPR003593">
    <property type="entry name" value="AAA+_ATPase"/>
</dbReference>
<proteinExistence type="predicted"/>
<dbReference type="SUPFAM" id="SSF46689">
    <property type="entry name" value="Homeodomain-like"/>
    <property type="match status" value="1"/>
</dbReference>
<dbReference type="PANTHER" id="PTHR32071">
    <property type="entry name" value="TRANSCRIPTIONAL REGULATORY PROTEIN"/>
    <property type="match status" value="1"/>
</dbReference>
<dbReference type="PRINTS" id="PR01590">
    <property type="entry name" value="HTHFIS"/>
</dbReference>
<evidence type="ECO:0000313" key="7">
    <source>
        <dbReference type="EMBL" id="TMQ52872.1"/>
    </source>
</evidence>
<dbReference type="AlphaFoldDB" id="A0A538SNC6"/>
<reference evidence="7 8" key="1">
    <citation type="journal article" date="2019" name="Nat. Microbiol.">
        <title>Mediterranean grassland soil C-N compound turnover is dependent on rainfall and depth, and is mediated by genomically divergent microorganisms.</title>
        <authorList>
            <person name="Diamond S."/>
            <person name="Andeer P.F."/>
            <person name="Li Z."/>
            <person name="Crits-Christoph A."/>
            <person name="Burstein D."/>
            <person name="Anantharaman K."/>
            <person name="Lane K.R."/>
            <person name="Thomas B.C."/>
            <person name="Pan C."/>
            <person name="Northen T.R."/>
            <person name="Banfield J.F."/>
        </authorList>
    </citation>
    <scope>NUCLEOTIDE SEQUENCE [LARGE SCALE GENOMIC DNA]</scope>
    <source>
        <strain evidence="7">WS_4</strain>
    </source>
</reference>
<dbReference type="InterPro" id="IPR019734">
    <property type="entry name" value="TPR_rpt"/>
</dbReference>
<evidence type="ECO:0000256" key="4">
    <source>
        <dbReference type="ARBA" id="ARBA00023163"/>
    </source>
</evidence>
<sequence>MNKTTADLIREREEAVSTARLTQDPERHLQSLEDLAEIFLRADSYVPALQNLNECIQAAERLGLEESRITALELKAAEALIDKGDAPEAVRYLARARGRIAAELHPELIARLQLQSARALIDLSQYEEALRTCERAHAYFRESGLTGPLAHAYNCFGRIYFRLGDLDKAKEFYEASLHLFRWDLNDEDGIIRTHNNLGVLYRHLSDWRQATWHMLRSMEISTRLGNFAYIAVTCSNLGIVHLKAGFWDEAREHFERALTNYVQIGRDAGIARMRIGLASIASYRHDFASAEAHLIAASQITARLGAWREQALCLMGRGDLHHEMGHPDDALGFYDQALEMARQSAPEGDMIHELQRRRAEVFTERGDVVHAMTAAEDALERTLRLRDQLEEGATRRVLAAIHTLEGRQVDANAQARQSIRVLESIHERFELARAYREQAQRTKGTSDPERSREAQNYAFKSMSLFEQLGLDDAVRECEGILRDLNAPSWLVAPRSERPTHHPSSQSQDIARAHGFMTQHPRALEVVRKASELLSTPARVLIQGETGVGKNLLAYMFRTFEIERGRPFVEVNCTSLPGDLVESELFGYVRGAFTGAAITKRGIFEDADGGTIFLNEIGELSERTQVKLLQVLDDGTYRRLGEVRSRQLNVRIISATNKDLDAAVKAGWFRADLFYRLGQVVLSLPPLRERREDIPLLIRNYLDELSAREGRQVVFSEDAMDYLVSLPWLGNVRELKHKIESIFLCAGRQELLDRGALMPILHPGSGTVLETYPSRGLRGKVDMLKREEVLAALSRNGGNRSRAAIELGITRRHLIRLLKQIY</sequence>
<organism evidence="7 8">
    <name type="scientific">Eiseniibacteriota bacterium</name>
    <dbReference type="NCBI Taxonomy" id="2212470"/>
    <lineage>
        <taxon>Bacteria</taxon>
        <taxon>Candidatus Eiseniibacteriota</taxon>
    </lineage>
</organism>
<evidence type="ECO:0000259" key="6">
    <source>
        <dbReference type="PROSITE" id="PS50045"/>
    </source>
</evidence>
<dbReference type="Proteomes" id="UP000319829">
    <property type="component" value="Unassembled WGS sequence"/>
</dbReference>
<dbReference type="PROSITE" id="PS00675">
    <property type="entry name" value="SIGMA54_INTERACT_1"/>
    <property type="match status" value="1"/>
</dbReference>
<dbReference type="Pfam" id="PF25601">
    <property type="entry name" value="AAA_lid_14"/>
    <property type="match status" value="1"/>
</dbReference>
<dbReference type="Gene3D" id="3.40.50.300">
    <property type="entry name" value="P-loop containing nucleotide triphosphate hydrolases"/>
    <property type="match status" value="1"/>
</dbReference>
<gene>
    <name evidence="7" type="ORF">E6K74_11280</name>
</gene>
<dbReference type="SMART" id="SM00382">
    <property type="entry name" value="AAA"/>
    <property type="match status" value="1"/>
</dbReference>
<dbReference type="Gene3D" id="1.10.8.60">
    <property type="match status" value="1"/>
</dbReference>
<dbReference type="InterPro" id="IPR011990">
    <property type="entry name" value="TPR-like_helical_dom_sf"/>
</dbReference>
<keyword evidence="3" id="KW-0805">Transcription regulation</keyword>
<dbReference type="GO" id="GO:0043565">
    <property type="term" value="F:sequence-specific DNA binding"/>
    <property type="evidence" value="ECO:0007669"/>
    <property type="project" value="InterPro"/>
</dbReference>
<dbReference type="Pfam" id="PF00158">
    <property type="entry name" value="Sigma54_activat"/>
    <property type="match status" value="1"/>
</dbReference>
<dbReference type="CDD" id="cd00009">
    <property type="entry name" value="AAA"/>
    <property type="match status" value="1"/>
</dbReference>
<feature type="domain" description="Sigma-54 factor interaction" evidence="6">
    <location>
        <begin position="515"/>
        <end position="743"/>
    </location>
</feature>
<dbReference type="InterPro" id="IPR009057">
    <property type="entry name" value="Homeodomain-like_sf"/>
</dbReference>
<evidence type="ECO:0000313" key="8">
    <source>
        <dbReference type="Proteomes" id="UP000319829"/>
    </source>
</evidence>
<dbReference type="GO" id="GO:0005524">
    <property type="term" value="F:ATP binding"/>
    <property type="evidence" value="ECO:0007669"/>
    <property type="project" value="UniProtKB-KW"/>
</dbReference>
<dbReference type="Gene3D" id="1.10.10.60">
    <property type="entry name" value="Homeodomain-like"/>
    <property type="match status" value="1"/>
</dbReference>
<keyword evidence="2" id="KW-0067">ATP-binding</keyword>
<dbReference type="PROSITE" id="PS50005">
    <property type="entry name" value="TPR"/>
    <property type="match status" value="1"/>
</dbReference>
<keyword evidence="5" id="KW-0802">TPR repeat</keyword>
<dbReference type="FunFam" id="3.40.50.300:FF:000006">
    <property type="entry name" value="DNA-binding transcriptional regulator NtrC"/>
    <property type="match status" value="1"/>
</dbReference>
<evidence type="ECO:0000256" key="5">
    <source>
        <dbReference type="PROSITE-ProRule" id="PRU00339"/>
    </source>
</evidence>
<dbReference type="SMART" id="SM00028">
    <property type="entry name" value="TPR"/>
    <property type="match status" value="7"/>
</dbReference>
<evidence type="ECO:0000256" key="3">
    <source>
        <dbReference type="ARBA" id="ARBA00023015"/>
    </source>
</evidence>
<evidence type="ECO:0000256" key="2">
    <source>
        <dbReference type="ARBA" id="ARBA00022840"/>
    </source>
</evidence>
<dbReference type="Gene3D" id="1.25.40.10">
    <property type="entry name" value="Tetratricopeptide repeat domain"/>
    <property type="match status" value="2"/>
</dbReference>
<evidence type="ECO:0000256" key="1">
    <source>
        <dbReference type="ARBA" id="ARBA00022741"/>
    </source>
</evidence>
<dbReference type="InterPro" id="IPR002197">
    <property type="entry name" value="HTH_Fis"/>
</dbReference>
<dbReference type="InterPro" id="IPR027417">
    <property type="entry name" value="P-loop_NTPase"/>
</dbReference>
<dbReference type="Pfam" id="PF13424">
    <property type="entry name" value="TPR_12"/>
    <property type="match status" value="3"/>
</dbReference>
<keyword evidence="1" id="KW-0547">Nucleotide-binding</keyword>
<name>A0A538SNC6_UNCEI</name>
<dbReference type="InterPro" id="IPR058031">
    <property type="entry name" value="AAA_lid_NorR"/>
</dbReference>
<accession>A0A538SNC6</accession>
<dbReference type="GO" id="GO:0006355">
    <property type="term" value="P:regulation of DNA-templated transcription"/>
    <property type="evidence" value="ECO:0007669"/>
    <property type="project" value="InterPro"/>
</dbReference>
<dbReference type="InterPro" id="IPR002078">
    <property type="entry name" value="Sigma_54_int"/>
</dbReference>
<dbReference type="PROSITE" id="PS50045">
    <property type="entry name" value="SIGMA54_INTERACT_4"/>
    <property type="match status" value="1"/>
</dbReference>
<feature type="repeat" description="TPR" evidence="5">
    <location>
        <begin position="150"/>
        <end position="183"/>
    </location>
</feature>
<dbReference type="InterPro" id="IPR025662">
    <property type="entry name" value="Sigma_54_int_dom_ATP-bd_1"/>
</dbReference>
<dbReference type="EMBL" id="VBOU01000093">
    <property type="protein sequence ID" value="TMQ52872.1"/>
    <property type="molecule type" value="Genomic_DNA"/>
</dbReference>
<dbReference type="SUPFAM" id="SSF48452">
    <property type="entry name" value="TPR-like"/>
    <property type="match status" value="3"/>
</dbReference>
<dbReference type="Pfam" id="PF02954">
    <property type="entry name" value="HTH_8"/>
    <property type="match status" value="1"/>
</dbReference>
<dbReference type="SUPFAM" id="SSF52540">
    <property type="entry name" value="P-loop containing nucleoside triphosphate hydrolases"/>
    <property type="match status" value="1"/>
</dbReference>
<keyword evidence="4" id="KW-0804">Transcription</keyword>
<protein>
    <submittedName>
        <fullName evidence="7">Tetratricopeptide repeat protein</fullName>
    </submittedName>
</protein>
<comment type="caution">
    <text evidence="7">The sequence shown here is derived from an EMBL/GenBank/DDBJ whole genome shotgun (WGS) entry which is preliminary data.</text>
</comment>